<comment type="subunit">
    <text evidence="1">Monomer.</text>
</comment>
<keyword evidence="5" id="KW-0808">Transferase</keyword>
<evidence type="ECO:0000256" key="1">
    <source>
        <dbReference type="ARBA" id="ARBA00011245"/>
    </source>
</evidence>
<dbReference type="GO" id="GO:0046327">
    <property type="term" value="P:glycerol biosynthetic process from pyruvate"/>
    <property type="evidence" value="ECO:0007669"/>
    <property type="project" value="TreeGrafter"/>
</dbReference>
<accession>A0A7L1HNV9</accession>
<reference evidence="5 6" key="1">
    <citation type="submission" date="2019-09" db="EMBL/GenBank/DDBJ databases">
        <title>Bird 10,000 Genomes (B10K) Project - Family phase.</title>
        <authorList>
            <person name="Zhang G."/>
        </authorList>
    </citation>
    <scope>NUCLEOTIDE SEQUENCE [LARGE SCALE GENOMIC DNA]</scope>
    <source>
        <strain evidence="5">B10K-DU-002-14</strain>
        <tissue evidence="5">Muscle</tissue>
    </source>
</reference>
<dbReference type="GO" id="GO:0005525">
    <property type="term" value="F:GTP binding"/>
    <property type="evidence" value="ECO:0007669"/>
    <property type="project" value="InterPro"/>
</dbReference>
<gene>
    <name evidence="5" type="primary">Pck2</name>
    <name evidence="5" type="ORF">NYCSEM_R08886</name>
</gene>
<dbReference type="SUPFAM" id="SSF68923">
    <property type="entry name" value="PEP carboxykinase N-terminal domain"/>
    <property type="match status" value="1"/>
</dbReference>
<dbReference type="OrthoDB" id="5841594at2759"/>
<dbReference type="PANTHER" id="PTHR11561">
    <property type="entry name" value="PHOSPHOENOLPYRUVATE CARBOXYKINASE"/>
    <property type="match status" value="1"/>
</dbReference>
<evidence type="ECO:0000259" key="4">
    <source>
        <dbReference type="Pfam" id="PF17297"/>
    </source>
</evidence>
<feature type="non-terminal residue" evidence="5">
    <location>
        <position position="206"/>
    </location>
</feature>
<sequence>FLPCLNESRDPLTTLPSPEPLVSHWPCDPARTLVAHEPDRRRIVSFGSGYGGNSLLGKKCFALRIASRLARDQGWLAEHMLVGYRVGGAGSHGEVSWWWWPRDPWVLVALVAPVSHVLGDPRGPLRPSPAGRLRAINPESGFFGVAPGTSEKTNPMAMATIRANTIFTNVGQSSDGGVYWEGMDQSLPPGTTFTSWLGKPWSPGRV</sequence>
<feature type="non-terminal residue" evidence="5">
    <location>
        <position position="1"/>
    </location>
</feature>
<dbReference type="Pfam" id="PF17297">
    <property type="entry name" value="PEPCK_N"/>
    <property type="match status" value="1"/>
</dbReference>
<dbReference type="Pfam" id="PF00821">
    <property type="entry name" value="PEPCK_GTP"/>
    <property type="match status" value="1"/>
</dbReference>
<dbReference type="GO" id="GO:0004613">
    <property type="term" value="F:phosphoenolpyruvate carboxykinase (GTP) activity"/>
    <property type="evidence" value="ECO:0007669"/>
    <property type="project" value="TreeGrafter"/>
</dbReference>
<evidence type="ECO:0000259" key="3">
    <source>
        <dbReference type="Pfam" id="PF00821"/>
    </source>
</evidence>
<dbReference type="InterPro" id="IPR008209">
    <property type="entry name" value="PEP_carboxykinase_GTP"/>
</dbReference>
<dbReference type="InterPro" id="IPR035078">
    <property type="entry name" value="PEP_carboxykinase_GTP_N"/>
</dbReference>
<dbReference type="GO" id="GO:0019543">
    <property type="term" value="P:propionate catabolic process"/>
    <property type="evidence" value="ECO:0007669"/>
    <property type="project" value="TreeGrafter"/>
</dbReference>
<dbReference type="GO" id="GO:0030145">
    <property type="term" value="F:manganese ion binding"/>
    <property type="evidence" value="ECO:0007669"/>
    <property type="project" value="TreeGrafter"/>
</dbReference>
<dbReference type="PANTHER" id="PTHR11561:SF11">
    <property type="entry name" value="PHOSPHOENOLPYRUVATE CARBOXYKINASE [GTP], MITOCHONDRIAL"/>
    <property type="match status" value="1"/>
</dbReference>
<dbReference type="Gene3D" id="2.170.8.10">
    <property type="entry name" value="Phosphoenolpyruvate Carboxykinase, domain 2"/>
    <property type="match status" value="1"/>
</dbReference>
<keyword evidence="2" id="KW-0456">Lyase</keyword>
<keyword evidence="6" id="KW-1185">Reference proteome</keyword>
<feature type="domain" description="Phosphoenolpyruvate carboxykinase C-terminal P-loop" evidence="3">
    <location>
        <begin position="115"/>
        <end position="204"/>
    </location>
</feature>
<dbReference type="InterPro" id="IPR008210">
    <property type="entry name" value="PEP_carboxykinase_N"/>
</dbReference>
<comment type="caution">
    <text evidence="5">The sequence shown here is derived from an EMBL/GenBank/DDBJ whole genome shotgun (WGS) entry which is preliminary data.</text>
</comment>
<dbReference type="AlphaFoldDB" id="A0A7L1HNV9"/>
<dbReference type="GO" id="GO:0042594">
    <property type="term" value="P:response to starvation"/>
    <property type="evidence" value="ECO:0007669"/>
    <property type="project" value="TreeGrafter"/>
</dbReference>
<dbReference type="SUPFAM" id="SSF53795">
    <property type="entry name" value="PEP carboxykinase-like"/>
    <property type="match status" value="1"/>
</dbReference>
<dbReference type="GO" id="GO:0006094">
    <property type="term" value="P:gluconeogenesis"/>
    <property type="evidence" value="ECO:0007669"/>
    <property type="project" value="InterPro"/>
</dbReference>
<dbReference type="GO" id="GO:0005829">
    <property type="term" value="C:cytosol"/>
    <property type="evidence" value="ECO:0007669"/>
    <property type="project" value="TreeGrafter"/>
</dbReference>
<evidence type="ECO:0000313" key="6">
    <source>
        <dbReference type="Proteomes" id="UP000586634"/>
    </source>
</evidence>
<dbReference type="GO" id="GO:0032869">
    <property type="term" value="P:cellular response to insulin stimulus"/>
    <property type="evidence" value="ECO:0007669"/>
    <property type="project" value="TreeGrafter"/>
</dbReference>
<keyword evidence="2" id="KW-0210">Decarboxylase</keyword>
<dbReference type="GO" id="GO:0006107">
    <property type="term" value="P:oxaloacetate metabolic process"/>
    <property type="evidence" value="ECO:0007669"/>
    <property type="project" value="TreeGrafter"/>
</dbReference>
<proteinExistence type="predicted"/>
<dbReference type="GO" id="GO:0071549">
    <property type="term" value="P:cellular response to dexamethasone stimulus"/>
    <property type="evidence" value="ECO:0007669"/>
    <property type="project" value="TreeGrafter"/>
</dbReference>
<evidence type="ECO:0000256" key="2">
    <source>
        <dbReference type="ARBA" id="ARBA00022793"/>
    </source>
</evidence>
<dbReference type="Proteomes" id="UP000586634">
    <property type="component" value="Unassembled WGS sequence"/>
</dbReference>
<dbReference type="GO" id="GO:0016301">
    <property type="term" value="F:kinase activity"/>
    <property type="evidence" value="ECO:0007669"/>
    <property type="project" value="UniProtKB-KW"/>
</dbReference>
<organism evidence="5 6">
    <name type="scientific">Nycticryphes semicollaris</name>
    <dbReference type="NCBI Taxonomy" id="227226"/>
    <lineage>
        <taxon>Eukaryota</taxon>
        <taxon>Metazoa</taxon>
        <taxon>Chordata</taxon>
        <taxon>Craniata</taxon>
        <taxon>Vertebrata</taxon>
        <taxon>Euteleostomi</taxon>
        <taxon>Archelosauria</taxon>
        <taxon>Archosauria</taxon>
        <taxon>Dinosauria</taxon>
        <taxon>Saurischia</taxon>
        <taxon>Theropoda</taxon>
        <taxon>Coelurosauria</taxon>
        <taxon>Aves</taxon>
        <taxon>Neognathae</taxon>
        <taxon>Neoaves</taxon>
        <taxon>Charadriiformes</taxon>
        <taxon>Rostratulidae</taxon>
        <taxon>Nycticryphes</taxon>
    </lineage>
</organism>
<name>A0A7L1HNV9_9CHAR</name>
<dbReference type="InterPro" id="IPR035077">
    <property type="entry name" value="PEP_carboxykinase_GTP_C"/>
</dbReference>
<feature type="domain" description="Phosphoenolpyruvate carboxykinase GTP-utilising N-terminal" evidence="4">
    <location>
        <begin position="18"/>
        <end position="71"/>
    </location>
</feature>
<dbReference type="GO" id="GO:0070365">
    <property type="term" value="P:hepatocyte differentiation"/>
    <property type="evidence" value="ECO:0007669"/>
    <property type="project" value="TreeGrafter"/>
</dbReference>
<dbReference type="EMBL" id="VXBJ01004061">
    <property type="protein sequence ID" value="NXN27878.1"/>
    <property type="molecule type" value="Genomic_DNA"/>
</dbReference>
<dbReference type="Gene3D" id="3.40.449.10">
    <property type="entry name" value="Phosphoenolpyruvate Carboxykinase, domain 1"/>
    <property type="match status" value="1"/>
</dbReference>
<dbReference type="GO" id="GO:0071333">
    <property type="term" value="P:cellular response to glucose stimulus"/>
    <property type="evidence" value="ECO:0007669"/>
    <property type="project" value="TreeGrafter"/>
</dbReference>
<keyword evidence="5" id="KW-0418">Kinase</keyword>
<protein>
    <submittedName>
        <fullName evidence="5">PCKGM carboxykinase</fullName>
    </submittedName>
</protein>
<evidence type="ECO:0000313" key="5">
    <source>
        <dbReference type="EMBL" id="NXN27878.1"/>
    </source>
</evidence>